<sequence>MKFSTPALNSLLPPAQLCTVGRMKTGLPVRLQVVPQRLKPGLFHTLLRNGADINSIIWRPMNVREYQQ</sequence>
<name>A0A8T2ML87_9TELE</name>
<evidence type="ECO:0000313" key="2">
    <source>
        <dbReference type="Proteomes" id="UP000824540"/>
    </source>
</evidence>
<feature type="non-terminal residue" evidence="1">
    <location>
        <position position="1"/>
    </location>
</feature>
<protein>
    <submittedName>
        <fullName evidence="1">Uncharacterized protein</fullName>
    </submittedName>
</protein>
<comment type="caution">
    <text evidence="1">The sequence shown here is derived from an EMBL/GenBank/DDBJ whole genome shotgun (WGS) entry which is preliminary data.</text>
</comment>
<dbReference type="Proteomes" id="UP000824540">
    <property type="component" value="Unassembled WGS sequence"/>
</dbReference>
<dbReference type="EMBL" id="JAFBMS010001594">
    <property type="protein sequence ID" value="KAG9328964.1"/>
    <property type="molecule type" value="Genomic_DNA"/>
</dbReference>
<gene>
    <name evidence="1" type="ORF">JZ751_008569</name>
</gene>
<evidence type="ECO:0000313" key="1">
    <source>
        <dbReference type="EMBL" id="KAG9328964.1"/>
    </source>
</evidence>
<organism evidence="1 2">
    <name type="scientific">Albula glossodonta</name>
    <name type="common">roundjaw bonefish</name>
    <dbReference type="NCBI Taxonomy" id="121402"/>
    <lineage>
        <taxon>Eukaryota</taxon>
        <taxon>Metazoa</taxon>
        <taxon>Chordata</taxon>
        <taxon>Craniata</taxon>
        <taxon>Vertebrata</taxon>
        <taxon>Euteleostomi</taxon>
        <taxon>Actinopterygii</taxon>
        <taxon>Neopterygii</taxon>
        <taxon>Teleostei</taxon>
        <taxon>Albuliformes</taxon>
        <taxon>Albulidae</taxon>
        <taxon>Albula</taxon>
    </lineage>
</organism>
<dbReference type="AlphaFoldDB" id="A0A8T2ML87"/>
<reference evidence="1" key="1">
    <citation type="thesis" date="2021" institute="BYU ScholarsArchive" country="Provo, UT, USA">
        <title>Applications of and Algorithms for Genome Assembly and Genomic Analyses with an Emphasis on Marine Teleosts.</title>
        <authorList>
            <person name="Pickett B.D."/>
        </authorList>
    </citation>
    <scope>NUCLEOTIDE SEQUENCE</scope>
    <source>
        <strain evidence="1">HI-2016</strain>
    </source>
</reference>
<accession>A0A8T2ML87</accession>
<keyword evidence="2" id="KW-1185">Reference proteome</keyword>
<proteinExistence type="predicted"/>